<feature type="domain" description="NlpC/P60" evidence="6">
    <location>
        <begin position="70"/>
        <end position="195"/>
    </location>
</feature>
<proteinExistence type="inferred from homology"/>
<dbReference type="PANTHER" id="PTHR47053:SF1">
    <property type="entry name" value="MUREIN DD-ENDOPEPTIDASE MEPH-RELATED"/>
    <property type="match status" value="1"/>
</dbReference>
<dbReference type="SUPFAM" id="SSF54001">
    <property type="entry name" value="Cysteine proteinases"/>
    <property type="match status" value="1"/>
</dbReference>
<name>A0ABU0N4E4_9FIRM</name>
<evidence type="ECO:0000256" key="2">
    <source>
        <dbReference type="ARBA" id="ARBA00022670"/>
    </source>
</evidence>
<comment type="similarity">
    <text evidence="1">Belongs to the peptidase C40 family.</text>
</comment>
<dbReference type="InterPro" id="IPR051202">
    <property type="entry name" value="Peptidase_C40"/>
</dbReference>
<feature type="domain" description="SH3b" evidence="5">
    <location>
        <begin position="1"/>
        <end position="62"/>
    </location>
</feature>
<organism evidence="7 8">
    <name type="scientific">Paraclostridium ghonii</name>
    <dbReference type="NCBI Taxonomy" id="29358"/>
    <lineage>
        <taxon>Bacteria</taxon>
        <taxon>Bacillati</taxon>
        <taxon>Bacillota</taxon>
        <taxon>Clostridia</taxon>
        <taxon>Peptostreptococcales</taxon>
        <taxon>Peptostreptococcaceae</taxon>
        <taxon>Paraclostridium</taxon>
    </lineage>
</organism>
<dbReference type="PROSITE" id="PS51935">
    <property type="entry name" value="NLPC_P60"/>
    <property type="match status" value="1"/>
</dbReference>
<reference evidence="7 8" key="1">
    <citation type="submission" date="2023-07" db="EMBL/GenBank/DDBJ databases">
        <title>Genomic Encyclopedia of Type Strains, Phase IV (KMG-IV): sequencing the most valuable type-strain genomes for metagenomic binning, comparative biology and taxonomic classification.</title>
        <authorList>
            <person name="Goeker M."/>
        </authorList>
    </citation>
    <scope>NUCLEOTIDE SEQUENCE [LARGE SCALE GENOMIC DNA]</scope>
    <source>
        <strain evidence="7 8">DSM 15049</strain>
    </source>
</reference>
<accession>A0ABU0N4E4</accession>
<keyword evidence="2" id="KW-0645">Protease</keyword>
<gene>
    <name evidence="7" type="ORF">QOZ92_003168</name>
</gene>
<evidence type="ECO:0000256" key="3">
    <source>
        <dbReference type="ARBA" id="ARBA00022801"/>
    </source>
</evidence>
<evidence type="ECO:0000256" key="1">
    <source>
        <dbReference type="ARBA" id="ARBA00007074"/>
    </source>
</evidence>
<dbReference type="Pfam" id="PF08239">
    <property type="entry name" value="SH3_3"/>
    <property type="match status" value="1"/>
</dbReference>
<evidence type="ECO:0000259" key="5">
    <source>
        <dbReference type="PROSITE" id="PS51781"/>
    </source>
</evidence>
<comment type="caution">
    <text evidence="7">The sequence shown here is derived from an EMBL/GenBank/DDBJ whole genome shotgun (WGS) entry which is preliminary data.</text>
</comment>
<keyword evidence="8" id="KW-1185">Reference proteome</keyword>
<dbReference type="Pfam" id="PF00877">
    <property type="entry name" value="NLPC_P60"/>
    <property type="match status" value="1"/>
</dbReference>
<dbReference type="InterPro" id="IPR003646">
    <property type="entry name" value="SH3-like_bac-type"/>
</dbReference>
<dbReference type="PROSITE" id="PS51781">
    <property type="entry name" value="SH3B"/>
    <property type="match status" value="1"/>
</dbReference>
<dbReference type="SMART" id="SM00287">
    <property type="entry name" value="SH3b"/>
    <property type="match status" value="1"/>
</dbReference>
<dbReference type="EMBL" id="JAUSWG010000018">
    <property type="protein sequence ID" value="MDQ0558033.1"/>
    <property type="molecule type" value="Genomic_DNA"/>
</dbReference>
<dbReference type="Gene3D" id="3.90.1720.10">
    <property type="entry name" value="endopeptidase domain like (from Nostoc punctiforme)"/>
    <property type="match status" value="1"/>
</dbReference>
<evidence type="ECO:0000313" key="7">
    <source>
        <dbReference type="EMBL" id="MDQ0558033.1"/>
    </source>
</evidence>
<evidence type="ECO:0000259" key="6">
    <source>
        <dbReference type="PROSITE" id="PS51935"/>
    </source>
</evidence>
<sequence>MIKIVNIEGLNFRKGPSTSYSILNVLNKGEKVSVIKEVNGWSNILYKGIYGYVYSKYLDEEKFIPNIIYNNNIKRVLEIVKSKLDCKYIWGAQGPDKFDCSGFVYYIYKIQLGINVPRTSKEQSNYGTLIQKNELKPGDLVFFDTQGNNDLNVSHVGIYIGNNEFIHASSGSEKVIISKLEGYYSRQYVNARRLI</sequence>
<protein>
    <submittedName>
        <fullName evidence="7">Uncharacterized protein YgiM (DUF1202 family)</fullName>
    </submittedName>
</protein>
<evidence type="ECO:0000313" key="8">
    <source>
        <dbReference type="Proteomes" id="UP001232584"/>
    </source>
</evidence>
<keyword evidence="3" id="KW-0378">Hydrolase</keyword>
<dbReference type="Proteomes" id="UP001232584">
    <property type="component" value="Unassembled WGS sequence"/>
</dbReference>
<dbReference type="InterPro" id="IPR038765">
    <property type="entry name" value="Papain-like_cys_pep_sf"/>
</dbReference>
<dbReference type="Gene3D" id="2.30.30.40">
    <property type="entry name" value="SH3 Domains"/>
    <property type="match status" value="1"/>
</dbReference>
<keyword evidence="4" id="KW-0788">Thiol protease</keyword>
<dbReference type="RefSeq" id="WP_307509956.1">
    <property type="nucleotide sequence ID" value="NZ_BAAACE010000018.1"/>
</dbReference>
<evidence type="ECO:0000256" key="4">
    <source>
        <dbReference type="ARBA" id="ARBA00022807"/>
    </source>
</evidence>
<dbReference type="InterPro" id="IPR000064">
    <property type="entry name" value="NLP_P60_dom"/>
</dbReference>
<dbReference type="PANTHER" id="PTHR47053">
    <property type="entry name" value="MUREIN DD-ENDOPEPTIDASE MEPH-RELATED"/>
    <property type="match status" value="1"/>
</dbReference>